<proteinExistence type="predicted"/>
<protein>
    <submittedName>
        <fullName evidence="1">Uncharacterized protein</fullName>
    </submittedName>
</protein>
<sequence>MTTPTTYRVTVTADGIAELGVQIDDATLITLTTGPGAGGDARPITIQIGDAAPVALTADQAAALADQLVEATNGIYAARGDNGPDQQP</sequence>
<organism evidence="1 2">
    <name type="scientific">Gordonia hirsuta DSM 44140 = NBRC 16056</name>
    <dbReference type="NCBI Taxonomy" id="1121927"/>
    <lineage>
        <taxon>Bacteria</taxon>
        <taxon>Bacillati</taxon>
        <taxon>Actinomycetota</taxon>
        <taxon>Actinomycetes</taxon>
        <taxon>Mycobacteriales</taxon>
        <taxon>Gordoniaceae</taxon>
        <taxon>Gordonia</taxon>
    </lineage>
</organism>
<dbReference type="EMBL" id="BANT01000019">
    <property type="protein sequence ID" value="GAC57400.1"/>
    <property type="molecule type" value="Genomic_DNA"/>
</dbReference>
<gene>
    <name evidence="1" type="ORF">GOHSU_19_00030</name>
</gene>
<accession>L7L8C6</accession>
<dbReference type="Proteomes" id="UP000053405">
    <property type="component" value="Unassembled WGS sequence"/>
</dbReference>
<dbReference type="RefSeq" id="WP_005939435.1">
    <property type="nucleotide sequence ID" value="NZ_ATVK01000010.1"/>
</dbReference>
<evidence type="ECO:0000313" key="1">
    <source>
        <dbReference type="EMBL" id="GAC57400.1"/>
    </source>
</evidence>
<comment type="caution">
    <text evidence="1">The sequence shown here is derived from an EMBL/GenBank/DDBJ whole genome shotgun (WGS) entry which is preliminary data.</text>
</comment>
<reference evidence="1 2" key="1">
    <citation type="submission" date="2012-12" db="EMBL/GenBank/DDBJ databases">
        <title>Whole genome shotgun sequence of Gordonia hirsuta NBRC 16056.</title>
        <authorList>
            <person name="Isaki-Nakamura S."/>
            <person name="Hosoyama A."/>
            <person name="Tsuchikane K."/>
            <person name="Katsumata H."/>
            <person name="Baba S."/>
            <person name="Yamazaki S."/>
            <person name="Fujita N."/>
        </authorList>
    </citation>
    <scope>NUCLEOTIDE SEQUENCE [LARGE SCALE GENOMIC DNA]</scope>
    <source>
        <strain evidence="1 2">NBRC 16056</strain>
    </source>
</reference>
<keyword evidence="2" id="KW-1185">Reference proteome</keyword>
<evidence type="ECO:0000313" key="2">
    <source>
        <dbReference type="Proteomes" id="UP000053405"/>
    </source>
</evidence>
<dbReference type="AlphaFoldDB" id="L7L8C6"/>
<name>L7L8C6_9ACTN</name>